<keyword evidence="6" id="KW-0472">Membrane</keyword>
<dbReference type="PANTHER" id="PTHR30069:SF28">
    <property type="entry name" value="TONB-DEPENDENT RECEPTOR YNCD-RELATED"/>
    <property type="match status" value="1"/>
</dbReference>
<dbReference type="AlphaFoldDB" id="A0A250KWA2"/>
<accession>A0A250KWA2</accession>
<evidence type="ECO:0000256" key="2">
    <source>
        <dbReference type="ARBA" id="ARBA00022448"/>
    </source>
</evidence>
<dbReference type="GO" id="GO:0015344">
    <property type="term" value="F:siderophore uptake transmembrane transporter activity"/>
    <property type="evidence" value="ECO:0007669"/>
    <property type="project" value="TreeGrafter"/>
</dbReference>
<dbReference type="GO" id="GO:0044718">
    <property type="term" value="P:siderophore transmembrane transport"/>
    <property type="evidence" value="ECO:0007669"/>
    <property type="project" value="TreeGrafter"/>
</dbReference>
<evidence type="ECO:0000256" key="5">
    <source>
        <dbReference type="ARBA" id="ARBA00023077"/>
    </source>
</evidence>
<evidence type="ECO:0000256" key="1">
    <source>
        <dbReference type="ARBA" id="ARBA00004571"/>
    </source>
</evidence>
<keyword evidence="2" id="KW-0813">Transport</keyword>
<evidence type="ECO:0000259" key="8">
    <source>
        <dbReference type="Pfam" id="PF00593"/>
    </source>
</evidence>
<keyword evidence="3" id="KW-1134">Transmembrane beta strand</keyword>
<evidence type="ECO:0000256" key="3">
    <source>
        <dbReference type="ARBA" id="ARBA00022452"/>
    </source>
</evidence>
<name>A0A250KWA2_9GAMM</name>
<feature type="domain" description="TonB-dependent receptor-like beta-barrel" evidence="8">
    <location>
        <begin position="176"/>
        <end position="595"/>
    </location>
</feature>
<reference evidence="9 10" key="1">
    <citation type="submission" date="2016-12" db="EMBL/GenBank/DDBJ databases">
        <title>Genome sequencing of Methylocaldum marinum.</title>
        <authorList>
            <person name="Takeuchi M."/>
            <person name="Kamagata Y."/>
            <person name="Hiraoka S."/>
            <person name="Oshima K."/>
            <person name="Hattori M."/>
            <person name="Iwasaki W."/>
        </authorList>
    </citation>
    <scope>NUCLEOTIDE SEQUENCE [LARGE SCALE GENOMIC DNA]</scope>
    <source>
        <strain evidence="9 10">S8</strain>
    </source>
</reference>
<dbReference type="InterPro" id="IPR036942">
    <property type="entry name" value="Beta-barrel_TonB_sf"/>
</dbReference>
<evidence type="ECO:0000256" key="4">
    <source>
        <dbReference type="ARBA" id="ARBA00022692"/>
    </source>
</evidence>
<evidence type="ECO:0000256" key="6">
    <source>
        <dbReference type="ARBA" id="ARBA00023136"/>
    </source>
</evidence>
<evidence type="ECO:0000313" key="10">
    <source>
        <dbReference type="Proteomes" id="UP000266313"/>
    </source>
</evidence>
<dbReference type="EMBL" id="AP017928">
    <property type="protein sequence ID" value="BBA35806.1"/>
    <property type="molecule type" value="Genomic_DNA"/>
</dbReference>
<gene>
    <name evidence="9" type="ORF">sS8_3874</name>
</gene>
<dbReference type="SUPFAM" id="SSF56935">
    <property type="entry name" value="Porins"/>
    <property type="match status" value="1"/>
</dbReference>
<dbReference type="InterPro" id="IPR000531">
    <property type="entry name" value="Beta-barrel_TonB"/>
</dbReference>
<organism evidence="9 10">
    <name type="scientific">Methylocaldum marinum</name>
    <dbReference type="NCBI Taxonomy" id="1432792"/>
    <lineage>
        <taxon>Bacteria</taxon>
        <taxon>Pseudomonadati</taxon>
        <taxon>Pseudomonadota</taxon>
        <taxon>Gammaproteobacteria</taxon>
        <taxon>Methylococcales</taxon>
        <taxon>Methylococcaceae</taxon>
        <taxon>Methylocaldum</taxon>
    </lineage>
</organism>
<protein>
    <recommendedName>
        <fullName evidence="8">TonB-dependent receptor-like beta-barrel domain-containing protein</fullName>
    </recommendedName>
</protein>
<evidence type="ECO:0000256" key="7">
    <source>
        <dbReference type="ARBA" id="ARBA00023237"/>
    </source>
</evidence>
<evidence type="ECO:0000313" key="9">
    <source>
        <dbReference type="EMBL" id="BBA35806.1"/>
    </source>
</evidence>
<keyword evidence="10" id="KW-1185">Reference proteome</keyword>
<dbReference type="Pfam" id="PF00593">
    <property type="entry name" value="TonB_dep_Rec_b-barrel"/>
    <property type="match status" value="1"/>
</dbReference>
<dbReference type="Proteomes" id="UP000266313">
    <property type="component" value="Chromosome"/>
</dbReference>
<keyword evidence="7" id="KW-0998">Cell outer membrane</keyword>
<proteinExistence type="predicted"/>
<dbReference type="GO" id="GO:0009279">
    <property type="term" value="C:cell outer membrane"/>
    <property type="evidence" value="ECO:0007669"/>
    <property type="project" value="UniProtKB-SubCell"/>
</dbReference>
<dbReference type="KEGG" id="mmai:sS8_3874"/>
<dbReference type="InterPro" id="IPR039426">
    <property type="entry name" value="TonB-dep_rcpt-like"/>
</dbReference>
<keyword evidence="4" id="KW-0812">Transmembrane</keyword>
<sequence>MRTACFVLVTSGPVWTGRAMGEDIHTYDTGLAQQLRQQLSSDCYGFVDHDPDQIRGYGVNGAFQLLRDGYPWARFEDSANLLVQRQEALVGGPGLGCAYTAPGGMINLVSRRDHETLRRAVAEFDHYGSANLRIETPWRMGERLAGRLAGRFERFRNAAENEDRSGDLAVNIDLSLTPATRLRVDAEWRRADWSSGVGWPAFEDLPKRIDRTTSLTQPWARYRFDSLATLVALEHASSPETLWRAGVTRVRYRADWHDLYLDPTDGNAFTLIDFVYPDQAYRFDAWHADVTHRGWTGEVAHTLRAGFSRLRAEEPDQVRPGQVVGAWRQGAVLPSVDALPASAARELVSEEMRLTVSDTLRWEPWFGTLGVQYALFEDDNGSTQLETARWLPVLSVGRSLTDRLSVVATHSWGAYGRQFASLTSETPSLIQPATVSTETEIGVRWSGEQVRAGLALFEIARPYRFERQVVSVWRGEQRHRGIEATLQWQSEKTGTQVAATTQLLEASVTGTGEADLDGKQPPGVPSARATLYVEQRLGAESPWTLSVSAEGVSRRATFDDNAVFAPGYLRWDLGLQWTHRFDSVQSSVLFTVQNVTDAFAWSYVGGGLAYALPPRSFGITLSLER</sequence>
<dbReference type="PANTHER" id="PTHR30069">
    <property type="entry name" value="TONB-DEPENDENT OUTER MEMBRANE RECEPTOR"/>
    <property type="match status" value="1"/>
</dbReference>
<keyword evidence="5" id="KW-0798">TonB box</keyword>
<comment type="subcellular location">
    <subcellularLocation>
        <location evidence="1">Cell outer membrane</location>
        <topology evidence="1">Multi-pass membrane protein</topology>
    </subcellularLocation>
</comment>
<dbReference type="Gene3D" id="2.40.170.20">
    <property type="entry name" value="TonB-dependent receptor, beta-barrel domain"/>
    <property type="match status" value="1"/>
</dbReference>